<reference evidence="5" key="3">
    <citation type="submission" date="2025-09" db="UniProtKB">
        <authorList>
            <consortium name="Ensembl"/>
        </authorList>
    </citation>
    <scope>IDENTIFICATION</scope>
</reference>
<reference evidence="6" key="1">
    <citation type="submission" date="2011-12" db="EMBL/GenBank/DDBJ databases">
        <title>The Draft Genome of Lepisosteus oculatus.</title>
        <authorList>
            <consortium name="The Broad Institute Genome Assembly &amp; Analysis Group"/>
            <consortium name="Computational R&amp;D Group"/>
            <consortium name="and Sequencing Platform"/>
            <person name="Di Palma F."/>
            <person name="Alfoldi J."/>
            <person name="Johnson J."/>
            <person name="Berlin A."/>
            <person name="Gnerre S."/>
            <person name="Jaffe D."/>
            <person name="MacCallum I."/>
            <person name="Young S."/>
            <person name="Walker B.J."/>
            <person name="Lander E.S."/>
            <person name="Lindblad-Toh K."/>
        </authorList>
    </citation>
    <scope>NUCLEOTIDE SEQUENCE [LARGE SCALE GENOMIC DNA]</scope>
</reference>
<dbReference type="InterPro" id="IPR007110">
    <property type="entry name" value="Ig-like_dom"/>
</dbReference>
<dbReference type="HOGENOM" id="CLU_077975_3_0_1"/>
<dbReference type="InterPro" id="IPR003597">
    <property type="entry name" value="Ig_C1-set"/>
</dbReference>
<keyword evidence="3" id="KW-1133">Transmembrane helix</keyword>
<dbReference type="FunFam" id="2.60.40.10:FF:000283">
    <property type="entry name" value="Immunoglobulin kappa constant"/>
    <property type="match status" value="1"/>
</dbReference>
<dbReference type="Gene3D" id="2.60.40.10">
    <property type="entry name" value="Immunoglobulins"/>
    <property type="match status" value="2"/>
</dbReference>
<evidence type="ECO:0000256" key="1">
    <source>
        <dbReference type="ARBA" id="ARBA00023157"/>
    </source>
</evidence>
<dbReference type="OMA" id="AEDERMF"/>
<keyword evidence="1" id="KW-1015">Disulfide bond</keyword>
<evidence type="ECO:0000259" key="4">
    <source>
        <dbReference type="PROSITE" id="PS50835"/>
    </source>
</evidence>
<dbReference type="GO" id="GO:0019814">
    <property type="term" value="C:immunoglobulin complex"/>
    <property type="evidence" value="ECO:0000318"/>
    <property type="project" value="GO_Central"/>
</dbReference>
<dbReference type="InterPro" id="IPR003006">
    <property type="entry name" value="Ig/MHC_CS"/>
</dbReference>
<dbReference type="SMART" id="SM00408">
    <property type="entry name" value="IGc2"/>
    <property type="match status" value="2"/>
</dbReference>
<dbReference type="InterPro" id="IPR003598">
    <property type="entry name" value="Ig_sub2"/>
</dbReference>
<evidence type="ECO:0000256" key="2">
    <source>
        <dbReference type="ARBA" id="ARBA00023319"/>
    </source>
</evidence>
<dbReference type="PROSITE" id="PS50835">
    <property type="entry name" value="IG_LIKE"/>
    <property type="match status" value="2"/>
</dbReference>
<dbReference type="InterPro" id="IPR013783">
    <property type="entry name" value="Ig-like_fold"/>
</dbReference>
<evidence type="ECO:0000313" key="6">
    <source>
        <dbReference type="Proteomes" id="UP000018468"/>
    </source>
</evidence>
<dbReference type="SUPFAM" id="SSF48726">
    <property type="entry name" value="Immunoglobulin"/>
    <property type="match status" value="2"/>
</dbReference>
<accession>W5LXE9</accession>
<dbReference type="AlphaFoldDB" id="W5LXE9"/>
<dbReference type="InParanoid" id="W5LXE9"/>
<dbReference type="Ensembl" id="ENSLOCT00000000810.1">
    <property type="protein sequence ID" value="ENSLOCP00000000806.1"/>
    <property type="gene ID" value="ENSLOCG00000000728.1"/>
</dbReference>
<dbReference type="SMART" id="SM00407">
    <property type="entry name" value="IGc1"/>
    <property type="match status" value="1"/>
</dbReference>
<dbReference type="GO" id="GO:0006955">
    <property type="term" value="P:immune response"/>
    <property type="evidence" value="ECO:0000318"/>
    <property type="project" value="GO_Central"/>
</dbReference>
<dbReference type="GeneTree" id="ENSGT00940000154869"/>
<dbReference type="PANTHER" id="PTHR23267">
    <property type="entry name" value="IMMUNOGLOBULIN LIGHT CHAIN"/>
    <property type="match status" value="1"/>
</dbReference>
<keyword evidence="6" id="KW-1185">Reference proteome</keyword>
<feature type="domain" description="Ig-like" evidence="4">
    <location>
        <begin position="164"/>
        <end position="259"/>
    </location>
</feature>
<reference evidence="5" key="2">
    <citation type="submission" date="2025-08" db="UniProtKB">
        <authorList>
            <consortium name="Ensembl"/>
        </authorList>
    </citation>
    <scope>IDENTIFICATION</scope>
</reference>
<organism evidence="5 6">
    <name type="scientific">Lepisosteus oculatus</name>
    <name type="common">Spotted gar</name>
    <dbReference type="NCBI Taxonomy" id="7918"/>
    <lineage>
        <taxon>Eukaryota</taxon>
        <taxon>Metazoa</taxon>
        <taxon>Chordata</taxon>
        <taxon>Craniata</taxon>
        <taxon>Vertebrata</taxon>
        <taxon>Euteleostomi</taxon>
        <taxon>Actinopterygii</taxon>
        <taxon>Neopterygii</taxon>
        <taxon>Holostei</taxon>
        <taxon>Semionotiformes</taxon>
        <taxon>Lepisosteidae</taxon>
        <taxon>Lepisosteus</taxon>
    </lineage>
</organism>
<evidence type="ECO:0000256" key="3">
    <source>
        <dbReference type="SAM" id="Phobius"/>
    </source>
</evidence>
<dbReference type="InterPro" id="IPR036179">
    <property type="entry name" value="Ig-like_dom_sf"/>
</dbReference>
<dbReference type="Bgee" id="ENSLOCG00000000728">
    <property type="expression patterns" value="Expressed in bone element and 10 other cell types or tissues"/>
</dbReference>
<feature type="transmembrane region" description="Helical" evidence="3">
    <location>
        <begin position="27"/>
        <end position="43"/>
    </location>
</feature>
<dbReference type="InterPro" id="IPR013106">
    <property type="entry name" value="Ig_V-set"/>
</dbReference>
<dbReference type="PROSITE" id="PS00290">
    <property type="entry name" value="IG_MHC"/>
    <property type="match status" value="1"/>
</dbReference>
<feature type="domain" description="Ig-like" evidence="4">
    <location>
        <begin position="46"/>
        <end position="145"/>
    </location>
</feature>
<evidence type="ECO:0000313" key="5">
    <source>
        <dbReference type="Ensembl" id="ENSLOCP00000000806.1"/>
    </source>
</evidence>
<dbReference type="Pfam" id="PF07686">
    <property type="entry name" value="V-set"/>
    <property type="match status" value="1"/>
</dbReference>
<dbReference type="InterPro" id="IPR003599">
    <property type="entry name" value="Ig_sub"/>
</dbReference>
<dbReference type="STRING" id="7918.ENSLOCP00000000806"/>
<dbReference type="Pfam" id="PF07654">
    <property type="entry name" value="C1-set"/>
    <property type="match status" value="1"/>
</dbReference>
<proteinExistence type="predicted"/>
<protein>
    <recommendedName>
        <fullName evidence="4">Ig-like domain-containing protein</fullName>
    </recommendedName>
</protein>
<dbReference type="SMART" id="SM00406">
    <property type="entry name" value="IGv"/>
    <property type="match status" value="1"/>
</dbReference>
<dbReference type="FunFam" id="2.60.40.10:FF:003217">
    <property type="entry name" value="Uncharacterized protein"/>
    <property type="match status" value="1"/>
</dbReference>
<sequence length="266" mass="28714">TPKTYNGKFFKICEINTLSADQSAKDMVSIISVTWIILFYIVVTEGQITMTQTLDIVSVSPGQDVNLQCSASQDIGWGLSWYQLQPGHSPKLLIKAGNERFDGVPTRFSGSRSGTVFTFKITGVQAEDGGDYYCLVTHHLSKTLWYTFGQGTKVVVKTGASVKPTVSLFPPSPNELSAGSATLLCLLSGYFPEGASMEWTVDGSKVTSGVLTSAEEGRDGKFSRSSSLKLSKAEWEAKEEYVCTVTHDNSPASYSVRRSQCAGAAA</sequence>
<keyword evidence="3" id="KW-0472">Membrane</keyword>
<dbReference type="eggNOG" id="ENOG502S3KF">
    <property type="taxonomic scope" value="Eukaryota"/>
</dbReference>
<keyword evidence="3" id="KW-0812">Transmembrane</keyword>
<name>W5LXE9_LEPOC</name>
<dbReference type="Proteomes" id="UP000018468">
    <property type="component" value="Unassembled WGS sequence"/>
</dbReference>
<dbReference type="SMART" id="SM00409">
    <property type="entry name" value="IG"/>
    <property type="match status" value="2"/>
</dbReference>
<dbReference type="InterPro" id="IPR050150">
    <property type="entry name" value="IgV_Light_Chain"/>
</dbReference>
<keyword evidence="2" id="KW-0393">Immunoglobulin domain</keyword>